<evidence type="ECO:0000313" key="3">
    <source>
        <dbReference type="Proteomes" id="UP000019118"/>
    </source>
</evidence>
<keyword evidence="3" id="KW-1185">Reference proteome</keyword>
<evidence type="ECO:0000313" key="4">
    <source>
        <dbReference type="Proteomes" id="UP000030742"/>
    </source>
</evidence>
<reference evidence="2" key="2">
    <citation type="submission" date="2024-08" db="UniProtKB">
        <authorList>
            <consortium name="EnsemblMetazoa"/>
        </authorList>
    </citation>
    <scope>IDENTIFICATION</scope>
</reference>
<reference evidence="3 4" key="1">
    <citation type="journal article" date="2013" name="Genome Biol.">
        <title>Draft genome of the mountain pine beetle, Dendroctonus ponderosae Hopkins, a major forest pest.</title>
        <authorList>
            <person name="Keeling C.I."/>
            <person name="Yuen M.M."/>
            <person name="Liao N.Y."/>
            <person name="Docking T.R."/>
            <person name="Chan S.K."/>
            <person name="Taylor G.A."/>
            <person name="Palmquist D.L."/>
            <person name="Jackman S.D."/>
            <person name="Nguyen A."/>
            <person name="Li M."/>
            <person name="Henderson H."/>
            <person name="Janes J.K."/>
            <person name="Zhao Y."/>
            <person name="Pandoh P."/>
            <person name="Moore R."/>
            <person name="Sperling F.A."/>
            <person name="Huber D.P."/>
            <person name="Birol I."/>
            <person name="Jones S.J."/>
            <person name="Bohlmann J."/>
        </authorList>
    </citation>
    <scope>NUCLEOTIDE SEQUENCE</scope>
</reference>
<dbReference type="AlphaFoldDB" id="U4ULJ6"/>
<accession>U4ULJ6</accession>
<sequence length="137" mass="15685">MPSGSNPNLTNTDTIYPEHLSRLHRRVVPKKRKGCSSRYRTQPVTFSEIKEVDEENVSETAASCRTTSTQELQNLNEKFEMFRRTSDIVFYSSKEEAGHNDSNIRNFSTNSKNLALTTSKSFDIIAQFQKPSFNDQV</sequence>
<gene>
    <name evidence="2" type="primary">109546934</name>
    <name evidence="1" type="ORF">D910_11282</name>
</gene>
<dbReference type="Pfam" id="PF15766">
    <property type="entry name" value="DUF4695"/>
    <property type="match status" value="1"/>
</dbReference>
<evidence type="ECO:0000313" key="1">
    <source>
        <dbReference type="EMBL" id="ERL93997.1"/>
    </source>
</evidence>
<dbReference type="Proteomes" id="UP000019118">
    <property type="component" value="Unassembled WGS sequence"/>
</dbReference>
<dbReference type="OrthoDB" id="6156669at2759"/>
<dbReference type="EnsemblMetazoa" id="XM_019918111.1">
    <property type="protein sequence ID" value="XP_019773670.1"/>
    <property type="gene ID" value="LOC109546934"/>
</dbReference>
<dbReference type="EMBL" id="KB632375">
    <property type="protein sequence ID" value="ERL93997.1"/>
    <property type="molecule type" value="Genomic_DNA"/>
</dbReference>
<name>U4ULJ6_DENPD</name>
<dbReference type="KEGG" id="dpa:109546934"/>
<dbReference type="Proteomes" id="UP000030742">
    <property type="component" value="Unassembled WGS sequence"/>
</dbReference>
<proteinExistence type="predicted"/>
<organism evidence="1 4">
    <name type="scientific">Dendroctonus ponderosae</name>
    <name type="common">Mountain pine beetle</name>
    <dbReference type="NCBI Taxonomy" id="77166"/>
    <lineage>
        <taxon>Eukaryota</taxon>
        <taxon>Metazoa</taxon>
        <taxon>Ecdysozoa</taxon>
        <taxon>Arthropoda</taxon>
        <taxon>Hexapoda</taxon>
        <taxon>Insecta</taxon>
        <taxon>Pterygota</taxon>
        <taxon>Neoptera</taxon>
        <taxon>Endopterygota</taxon>
        <taxon>Coleoptera</taxon>
        <taxon>Polyphaga</taxon>
        <taxon>Cucujiformia</taxon>
        <taxon>Curculionidae</taxon>
        <taxon>Scolytinae</taxon>
        <taxon>Dendroctonus</taxon>
    </lineage>
</organism>
<protein>
    <submittedName>
        <fullName evidence="1 2">Uncharacterized protein</fullName>
    </submittedName>
</protein>
<evidence type="ECO:0000313" key="2">
    <source>
        <dbReference type="EnsemblMetazoa" id="XP_019773670.1"/>
    </source>
</evidence>
<dbReference type="InterPro" id="IPR031521">
    <property type="entry name" value="DUF4695"/>
</dbReference>